<name>A0A5A7MTN8_9PROT</name>
<dbReference type="Proteomes" id="UP000322084">
    <property type="component" value="Unassembled WGS sequence"/>
</dbReference>
<protein>
    <submittedName>
        <fullName evidence="2">Transcriptional regulator</fullName>
    </submittedName>
</protein>
<dbReference type="Gene3D" id="3.30.450.20">
    <property type="entry name" value="PAS domain"/>
    <property type="match status" value="1"/>
</dbReference>
<dbReference type="SUPFAM" id="SSF55785">
    <property type="entry name" value="PYP-like sensor domain (PAS domain)"/>
    <property type="match status" value="1"/>
</dbReference>
<dbReference type="EMBL" id="BKCL01000005">
    <property type="protein sequence ID" value="GEQ98355.1"/>
    <property type="molecule type" value="Genomic_DNA"/>
</dbReference>
<evidence type="ECO:0000313" key="3">
    <source>
        <dbReference type="Proteomes" id="UP000322084"/>
    </source>
</evidence>
<dbReference type="InterPro" id="IPR013655">
    <property type="entry name" value="PAS_fold_3"/>
</dbReference>
<dbReference type="Pfam" id="PF08447">
    <property type="entry name" value="PAS_3"/>
    <property type="match status" value="1"/>
</dbReference>
<comment type="caution">
    <text evidence="2">The sequence shown here is derived from an EMBL/GenBank/DDBJ whole genome shotgun (WGS) entry which is preliminary data.</text>
</comment>
<accession>A0A5A7MTN8</accession>
<dbReference type="CDD" id="cd00130">
    <property type="entry name" value="PAS"/>
    <property type="match status" value="1"/>
</dbReference>
<dbReference type="NCBIfam" id="TIGR00229">
    <property type="entry name" value="sensory_box"/>
    <property type="match status" value="1"/>
</dbReference>
<proteinExistence type="predicted"/>
<evidence type="ECO:0000313" key="2">
    <source>
        <dbReference type="EMBL" id="GEQ98355.1"/>
    </source>
</evidence>
<dbReference type="RefSeq" id="WP_150000662.1">
    <property type="nucleotide sequence ID" value="NZ_BKCL01000005.1"/>
</dbReference>
<gene>
    <name evidence="2" type="ORF">JCM17844_19920</name>
</gene>
<dbReference type="InterPro" id="IPR035965">
    <property type="entry name" value="PAS-like_dom_sf"/>
</dbReference>
<feature type="domain" description="PAS fold-3" evidence="1">
    <location>
        <begin position="27"/>
        <end position="108"/>
    </location>
</feature>
<dbReference type="InterPro" id="IPR000014">
    <property type="entry name" value="PAS"/>
</dbReference>
<reference evidence="2 3" key="1">
    <citation type="submission" date="2019-09" db="EMBL/GenBank/DDBJ databases">
        <title>NBRP : Genome information of microbial organism related human and environment.</title>
        <authorList>
            <person name="Hattori M."/>
            <person name="Oshima K."/>
            <person name="Inaba H."/>
            <person name="Suda W."/>
            <person name="Sakamoto M."/>
            <person name="Iino T."/>
            <person name="Kitahara M."/>
            <person name="Oshida Y."/>
            <person name="Iida T."/>
            <person name="Kudo T."/>
            <person name="Itoh T."/>
            <person name="Ohkuma M."/>
        </authorList>
    </citation>
    <scope>NUCLEOTIDE SEQUENCE [LARGE SCALE GENOMIC DNA]</scope>
    <source>
        <strain evidence="2 3">Hi-2</strain>
    </source>
</reference>
<dbReference type="AlphaFoldDB" id="A0A5A7MTN8"/>
<sequence>MMMGSERILAQDDIIVSKTDTKGRIQYANRTFLSIADYEERELLDKPHNIIRHPDMPRTIFKVLWDHIRDGKEVFSYIKNSAKNGDYYWVFAHVTPTFGETGRVVGYHSNRRAPERAAITDMTSLYRELCAVEAAQGGRKEGLAAGEGLLNDKLKAAGMTLDEFVFSYASDERAVG</sequence>
<organism evidence="2 3">
    <name type="scientific">Iodidimonas gelatinilytica</name>
    <dbReference type="NCBI Taxonomy" id="1236966"/>
    <lineage>
        <taxon>Bacteria</taxon>
        <taxon>Pseudomonadati</taxon>
        <taxon>Pseudomonadota</taxon>
        <taxon>Alphaproteobacteria</taxon>
        <taxon>Iodidimonadales</taxon>
        <taxon>Iodidimonadaceae</taxon>
        <taxon>Iodidimonas</taxon>
    </lineage>
</organism>
<evidence type="ECO:0000259" key="1">
    <source>
        <dbReference type="Pfam" id="PF08447"/>
    </source>
</evidence>